<feature type="compositionally biased region" description="Gly residues" evidence="6">
    <location>
        <begin position="204"/>
        <end position="215"/>
    </location>
</feature>
<dbReference type="InterPro" id="IPR051940">
    <property type="entry name" value="Chitin_bind-dev_reg"/>
</dbReference>
<accession>A0A1E1WVC5</accession>
<dbReference type="GO" id="GO:0008061">
    <property type="term" value="F:chitin binding"/>
    <property type="evidence" value="ECO:0007669"/>
    <property type="project" value="UniProtKB-KW"/>
</dbReference>
<feature type="region of interest" description="Disordered" evidence="6">
    <location>
        <begin position="194"/>
        <end position="215"/>
    </location>
</feature>
<keyword evidence="2 7" id="KW-0732">Signal</keyword>
<evidence type="ECO:0000256" key="4">
    <source>
        <dbReference type="ARBA" id="ARBA00023157"/>
    </source>
</evidence>
<evidence type="ECO:0000313" key="9">
    <source>
        <dbReference type="EMBL" id="JAT90938.1"/>
    </source>
</evidence>
<dbReference type="PROSITE" id="PS50940">
    <property type="entry name" value="CHIT_BIND_II"/>
    <property type="match status" value="3"/>
</dbReference>
<dbReference type="SUPFAM" id="SSF57625">
    <property type="entry name" value="Invertebrate chitin-binding proteins"/>
    <property type="match status" value="3"/>
</dbReference>
<name>A0A1E1WVC5_PECGO</name>
<dbReference type="InterPro" id="IPR002557">
    <property type="entry name" value="Chitin-bd_dom"/>
</dbReference>
<dbReference type="PANTHER" id="PTHR23301:SF0">
    <property type="entry name" value="CHITIN-BINDING TYPE-2 DOMAIN-CONTAINING PROTEIN-RELATED"/>
    <property type="match status" value="1"/>
</dbReference>
<feature type="compositionally biased region" description="Low complexity" evidence="6">
    <location>
        <begin position="194"/>
        <end position="203"/>
    </location>
</feature>
<protein>
    <recommendedName>
        <fullName evidence="8">Chitin-binding type-2 domain-containing protein</fullName>
    </recommendedName>
</protein>
<keyword evidence="4" id="KW-1015">Disulfide bond</keyword>
<feature type="chain" id="PRO_5009115603" description="Chitin-binding type-2 domain-containing protein" evidence="7">
    <location>
        <begin position="18"/>
        <end position="268"/>
    </location>
</feature>
<gene>
    <name evidence="9" type="ORF">g.12167</name>
</gene>
<dbReference type="Pfam" id="PF01607">
    <property type="entry name" value="CBM_14"/>
    <property type="match status" value="3"/>
</dbReference>
<organism evidence="9">
    <name type="scientific">Pectinophora gossypiella</name>
    <name type="common">Cotton pink bollworm</name>
    <name type="synonym">Depressaria gossypiella</name>
    <dbReference type="NCBI Taxonomy" id="13191"/>
    <lineage>
        <taxon>Eukaryota</taxon>
        <taxon>Metazoa</taxon>
        <taxon>Ecdysozoa</taxon>
        <taxon>Arthropoda</taxon>
        <taxon>Hexapoda</taxon>
        <taxon>Insecta</taxon>
        <taxon>Pterygota</taxon>
        <taxon>Neoptera</taxon>
        <taxon>Endopterygota</taxon>
        <taxon>Lepidoptera</taxon>
        <taxon>Glossata</taxon>
        <taxon>Ditrysia</taxon>
        <taxon>Gelechioidea</taxon>
        <taxon>Gelechiidae</taxon>
        <taxon>Apatetrinae</taxon>
        <taxon>Pectinophora</taxon>
    </lineage>
</organism>
<sequence length="268" mass="28547">MRGKIFALICALALAEAEVVRLNSNGCPIDITVDSGFYPNCNRNIKHYNAVDYSDPKQAPMICAAPGSNSILIAHEHCNQFYQCWNGKPIAMSCYGDLQYNPSLEICDWPASVECGARIVPECDEDGEETPSICAPEDSKDALLPHNECNKFYKCEGGHLITYTCPGTLLYNPTAGYCDCACSVECEDRIVPDNSGNGSDNGDTGNGANGDTGNGAGNCDPSEAGNICSKEGSNGVLVANERCNKFYKCDNGVPVPQSCPAGLLFNPA</sequence>
<proteinExistence type="predicted"/>
<evidence type="ECO:0000256" key="6">
    <source>
        <dbReference type="SAM" id="MobiDB-lite"/>
    </source>
</evidence>
<feature type="domain" description="Chitin-binding type-2" evidence="8">
    <location>
        <begin position="60"/>
        <end position="117"/>
    </location>
</feature>
<reference evidence="9" key="1">
    <citation type="submission" date="2015-09" db="EMBL/GenBank/DDBJ databases">
        <title>De novo assembly of Pectinophora gossypiella (Pink Bollworm) gut transcriptome.</title>
        <authorList>
            <person name="Tassone E.E."/>
        </authorList>
    </citation>
    <scope>NUCLEOTIDE SEQUENCE</scope>
</reference>
<evidence type="ECO:0000256" key="2">
    <source>
        <dbReference type="ARBA" id="ARBA00022729"/>
    </source>
</evidence>
<dbReference type="GO" id="GO:0005576">
    <property type="term" value="C:extracellular region"/>
    <property type="evidence" value="ECO:0007669"/>
    <property type="project" value="InterPro"/>
</dbReference>
<evidence type="ECO:0000256" key="5">
    <source>
        <dbReference type="ARBA" id="ARBA00023180"/>
    </source>
</evidence>
<dbReference type="InterPro" id="IPR036508">
    <property type="entry name" value="Chitin-bd_dom_sf"/>
</dbReference>
<keyword evidence="1" id="KW-0147">Chitin-binding</keyword>
<keyword evidence="3" id="KW-0677">Repeat</keyword>
<evidence type="ECO:0000259" key="8">
    <source>
        <dbReference type="PROSITE" id="PS50940"/>
    </source>
</evidence>
<dbReference type="Gene3D" id="2.170.140.10">
    <property type="entry name" value="Chitin binding domain"/>
    <property type="match status" value="3"/>
</dbReference>
<dbReference type="OrthoDB" id="9987187at2759"/>
<keyword evidence="5" id="KW-0325">Glycoprotein</keyword>
<feature type="non-terminal residue" evidence="9">
    <location>
        <position position="268"/>
    </location>
</feature>
<evidence type="ECO:0000256" key="3">
    <source>
        <dbReference type="ARBA" id="ARBA00022737"/>
    </source>
</evidence>
<dbReference type="EMBL" id="GDQN01000116">
    <property type="protein sequence ID" value="JAT90938.1"/>
    <property type="molecule type" value="Transcribed_RNA"/>
</dbReference>
<evidence type="ECO:0000256" key="1">
    <source>
        <dbReference type="ARBA" id="ARBA00022669"/>
    </source>
</evidence>
<evidence type="ECO:0000256" key="7">
    <source>
        <dbReference type="SAM" id="SignalP"/>
    </source>
</evidence>
<dbReference type="AlphaFoldDB" id="A0A1E1WVC5"/>
<dbReference type="SMART" id="SM00494">
    <property type="entry name" value="ChtBD2"/>
    <property type="match status" value="3"/>
</dbReference>
<feature type="domain" description="Chitin-binding type-2" evidence="8">
    <location>
        <begin position="131"/>
        <end position="179"/>
    </location>
</feature>
<dbReference type="PANTHER" id="PTHR23301">
    <property type="entry name" value="CHITIN BINDING PERITROPHIN-A"/>
    <property type="match status" value="1"/>
</dbReference>
<feature type="signal peptide" evidence="7">
    <location>
        <begin position="1"/>
        <end position="17"/>
    </location>
</feature>
<feature type="domain" description="Chitin-binding type-2" evidence="8">
    <location>
        <begin position="225"/>
        <end position="268"/>
    </location>
</feature>